<dbReference type="SUPFAM" id="SSF51569">
    <property type="entry name" value="Aldolase"/>
    <property type="match status" value="1"/>
</dbReference>
<dbReference type="SUPFAM" id="SSF52743">
    <property type="entry name" value="Subtilisin-like"/>
    <property type="match status" value="1"/>
</dbReference>
<name>X1HFY4_9ZZZZ</name>
<dbReference type="AlphaFoldDB" id="X1HFY4"/>
<feature type="domain" description="Peptidase S8/S53" evidence="1">
    <location>
        <begin position="12"/>
        <end position="189"/>
    </location>
</feature>
<dbReference type="PANTHER" id="PTHR47916">
    <property type="entry name" value="FRUCTOSE-BISPHOSPHATE ALDOLASE CLASS 1"/>
    <property type="match status" value="1"/>
</dbReference>
<dbReference type="Gene3D" id="3.40.50.200">
    <property type="entry name" value="Peptidase S8/S53 domain"/>
    <property type="match status" value="1"/>
</dbReference>
<dbReference type="PROSITE" id="PS51892">
    <property type="entry name" value="SUBTILASE"/>
    <property type="match status" value="1"/>
</dbReference>
<dbReference type="InterPro" id="IPR013785">
    <property type="entry name" value="Aldolase_TIM"/>
</dbReference>
<dbReference type="GO" id="GO:0006508">
    <property type="term" value="P:proteolysis"/>
    <property type="evidence" value="ECO:0007669"/>
    <property type="project" value="InterPro"/>
</dbReference>
<dbReference type="InterPro" id="IPR000209">
    <property type="entry name" value="Peptidase_S8/S53_dom"/>
</dbReference>
<dbReference type="EMBL" id="BARU01006014">
    <property type="protein sequence ID" value="GAH44223.1"/>
    <property type="molecule type" value="Genomic_DNA"/>
</dbReference>
<evidence type="ECO:0000259" key="1">
    <source>
        <dbReference type="Pfam" id="PF00082"/>
    </source>
</evidence>
<dbReference type="InterPro" id="IPR036852">
    <property type="entry name" value="Peptidase_S8/S53_dom_sf"/>
</dbReference>
<dbReference type="PANTHER" id="PTHR47916:SF1">
    <property type="entry name" value="3-HYDROXY-5-PHOSPHONOOXYPENTANE-2,4-DIONE THIOLASE"/>
    <property type="match status" value="1"/>
</dbReference>
<protein>
    <recommendedName>
        <fullName evidence="1">Peptidase S8/S53 domain-containing protein</fullName>
    </recommendedName>
</protein>
<dbReference type="Gene3D" id="3.20.20.70">
    <property type="entry name" value="Aldolase class I"/>
    <property type="match status" value="1"/>
</dbReference>
<dbReference type="Pfam" id="PF01791">
    <property type="entry name" value="DeoC"/>
    <property type="match status" value="1"/>
</dbReference>
<accession>X1HFY4</accession>
<dbReference type="InterPro" id="IPR002915">
    <property type="entry name" value="DeoC/FbaB/LacD_aldolase"/>
</dbReference>
<gene>
    <name evidence="2" type="ORF">S03H2_11812</name>
</gene>
<sequence length="327" mass="36118">NVNYFDFNISNSSQEYKISDILNVYDKIVEENINIDILLISFVTKDSSDGKDILSLACNLLVDRNIIIICPAGNFGPNYYTIGSPGAAEKVITVGALTKKLTVPNFSGRGPTLDDRIKPDLCFHGSNVIVPFSESLRVRVSGTSVSASICVGLIALIKEFDPEITYNDLIDLLKKTSRDLNYEPKAQGLGTVKFSDLFKELDLYHEKLSSYNYLTKRSLVVNIAVRVGVELGADIIKTNYTGDIDSFKEIVNGVSHVPIVIAGGPKMDNISDLFQMVYDSIQAGGSGVSIGRNIFQSEDPTKMISAIYKIVHKNYTVEEILKEYKFD</sequence>
<organism evidence="2">
    <name type="scientific">marine sediment metagenome</name>
    <dbReference type="NCBI Taxonomy" id="412755"/>
    <lineage>
        <taxon>unclassified sequences</taxon>
        <taxon>metagenomes</taxon>
        <taxon>ecological metagenomes</taxon>
    </lineage>
</organism>
<evidence type="ECO:0000313" key="2">
    <source>
        <dbReference type="EMBL" id="GAH44223.1"/>
    </source>
</evidence>
<comment type="caution">
    <text evidence="2">The sequence shown here is derived from an EMBL/GenBank/DDBJ whole genome shotgun (WGS) entry which is preliminary data.</text>
</comment>
<proteinExistence type="predicted"/>
<dbReference type="GO" id="GO:0016829">
    <property type="term" value="F:lyase activity"/>
    <property type="evidence" value="ECO:0007669"/>
    <property type="project" value="InterPro"/>
</dbReference>
<dbReference type="InterPro" id="IPR050456">
    <property type="entry name" value="DeoC/FbaB_aldolase"/>
</dbReference>
<feature type="non-terminal residue" evidence="2">
    <location>
        <position position="1"/>
    </location>
</feature>
<reference evidence="2" key="1">
    <citation type="journal article" date="2014" name="Front. Microbiol.">
        <title>High frequency of phylogenetically diverse reductive dehalogenase-homologous genes in deep subseafloor sedimentary metagenomes.</title>
        <authorList>
            <person name="Kawai M."/>
            <person name="Futagami T."/>
            <person name="Toyoda A."/>
            <person name="Takaki Y."/>
            <person name="Nishi S."/>
            <person name="Hori S."/>
            <person name="Arai W."/>
            <person name="Tsubouchi T."/>
            <person name="Morono Y."/>
            <person name="Uchiyama I."/>
            <person name="Ito T."/>
            <person name="Fujiyama A."/>
            <person name="Inagaki F."/>
            <person name="Takami H."/>
        </authorList>
    </citation>
    <scope>NUCLEOTIDE SEQUENCE</scope>
    <source>
        <strain evidence="2">Expedition CK06-06</strain>
    </source>
</reference>
<dbReference type="Pfam" id="PF00082">
    <property type="entry name" value="Peptidase_S8"/>
    <property type="match status" value="1"/>
</dbReference>
<dbReference type="GO" id="GO:0004252">
    <property type="term" value="F:serine-type endopeptidase activity"/>
    <property type="evidence" value="ECO:0007669"/>
    <property type="project" value="InterPro"/>
</dbReference>